<dbReference type="WBParaSite" id="ACOC_0000464101-mRNA-1">
    <property type="protein sequence ID" value="ACOC_0000464101-mRNA-1"/>
    <property type="gene ID" value="ACOC_0000464101"/>
</dbReference>
<name>A0A0R3PJJ4_ANGCS</name>
<keyword evidence="2" id="KW-1185">Reference proteome</keyword>
<reference evidence="1 2" key="2">
    <citation type="submission" date="2018-11" db="EMBL/GenBank/DDBJ databases">
        <authorList>
            <consortium name="Pathogen Informatics"/>
        </authorList>
    </citation>
    <scope>NUCLEOTIDE SEQUENCE [LARGE SCALE GENOMIC DNA]</scope>
    <source>
        <strain evidence="1 2">Costa Rica</strain>
    </source>
</reference>
<evidence type="ECO:0000313" key="3">
    <source>
        <dbReference type="WBParaSite" id="ACOC_0000464101-mRNA-1"/>
    </source>
</evidence>
<sequence>MNIQYGRILYELQQPSYFLLLNNSPLELFVIVEPKHRAGFGAFAVVDVSDENKGPVVDEDNDGNKDVPPEDVVAKENGFVVVAPDPKSELLVVEPNRPKGSNIWQHLQQKH</sequence>
<dbReference type="Proteomes" id="UP000267027">
    <property type="component" value="Unassembled WGS sequence"/>
</dbReference>
<evidence type="ECO:0000313" key="2">
    <source>
        <dbReference type="Proteomes" id="UP000267027"/>
    </source>
</evidence>
<dbReference type="AlphaFoldDB" id="A0A0R3PJJ4"/>
<reference evidence="3" key="1">
    <citation type="submission" date="2017-02" db="UniProtKB">
        <authorList>
            <consortium name="WormBaseParasite"/>
        </authorList>
    </citation>
    <scope>IDENTIFICATION</scope>
</reference>
<proteinExistence type="predicted"/>
<accession>A0A0R3PJJ4</accession>
<evidence type="ECO:0000313" key="1">
    <source>
        <dbReference type="EMBL" id="VDM56227.1"/>
    </source>
</evidence>
<organism evidence="3">
    <name type="scientific">Angiostrongylus costaricensis</name>
    <name type="common">Nematode worm</name>
    <dbReference type="NCBI Taxonomy" id="334426"/>
    <lineage>
        <taxon>Eukaryota</taxon>
        <taxon>Metazoa</taxon>
        <taxon>Ecdysozoa</taxon>
        <taxon>Nematoda</taxon>
        <taxon>Chromadorea</taxon>
        <taxon>Rhabditida</taxon>
        <taxon>Rhabditina</taxon>
        <taxon>Rhabditomorpha</taxon>
        <taxon>Strongyloidea</taxon>
        <taxon>Metastrongylidae</taxon>
        <taxon>Angiostrongylus</taxon>
    </lineage>
</organism>
<protein>
    <submittedName>
        <fullName evidence="3">Inorganic diphosphatase</fullName>
    </submittedName>
</protein>
<dbReference type="EMBL" id="UYYA01003823">
    <property type="protein sequence ID" value="VDM56227.1"/>
    <property type="molecule type" value="Genomic_DNA"/>
</dbReference>
<gene>
    <name evidence="1" type="ORF">ACOC_LOCUS4642</name>
</gene>